<keyword evidence="4" id="KW-1185">Reference proteome</keyword>
<dbReference type="Pfam" id="PF13041">
    <property type="entry name" value="PPR_2"/>
    <property type="match status" value="4"/>
</dbReference>
<organism evidence="3 4">
    <name type="scientific">Adiantum capillus-veneris</name>
    <name type="common">Maidenhair fern</name>
    <dbReference type="NCBI Taxonomy" id="13818"/>
    <lineage>
        <taxon>Eukaryota</taxon>
        <taxon>Viridiplantae</taxon>
        <taxon>Streptophyta</taxon>
        <taxon>Embryophyta</taxon>
        <taxon>Tracheophyta</taxon>
        <taxon>Polypodiopsida</taxon>
        <taxon>Polypodiidae</taxon>
        <taxon>Polypodiales</taxon>
        <taxon>Pteridineae</taxon>
        <taxon>Pteridaceae</taxon>
        <taxon>Vittarioideae</taxon>
        <taxon>Adiantum</taxon>
    </lineage>
</organism>
<dbReference type="PANTHER" id="PTHR47926">
    <property type="entry name" value="PENTATRICOPEPTIDE REPEAT-CONTAINING PROTEIN"/>
    <property type="match status" value="1"/>
</dbReference>
<feature type="repeat" description="PPR" evidence="2">
    <location>
        <begin position="454"/>
        <end position="488"/>
    </location>
</feature>
<dbReference type="PROSITE" id="PS51375">
    <property type="entry name" value="PPR"/>
    <property type="match status" value="6"/>
</dbReference>
<dbReference type="GO" id="GO:0003723">
    <property type="term" value="F:RNA binding"/>
    <property type="evidence" value="ECO:0007669"/>
    <property type="project" value="InterPro"/>
</dbReference>
<dbReference type="NCBIfam" id="TIGR00756">
    <property type="entry name" value="PPR"/>
    <property type="match status" value="4"/>
</dbReference>
<dbReference type="InterPro" id="IPR002885">
    <property type="entry name" value="PPR_rpt"/>
</dbReference>
<dbReference type="FunFam" id="1.25.40.10:FF:000031">
    <property type="entry name" value="Pentatricopeptide repeat-containing protein mitochondrial"/>
    <property type="match status" value="2"/>
</dbReference>
<dbReference type="FunFam" id="1.25.40.10:FF:000351">
    <property type="entry name" value="Pentatricopeptide repeat-containing protein"/>
    <property type="match status" value="1"/>
</dbReference>
<dbReference type="OrthoDB" id="1891906at2759"/>
<accession>A0A9D4V4A1</accession>
<name>A0A9D4V4A1_ADICA</name>
<dbReference type="GO" id="GO:0048731">
    <property type="term" value="P:system development"/>
    <property type="evidence" value="ECO:0007669"/>
    <property type="project" value="UniProtKB-ARBA"/>
</dbReference>
<dbReference type="InterPro" id="IPR011990">
    <property type="entry name" value="TPR-like_helical_dom_sf"/>
</dbReference>
<evidence type="ECO:0000313" key="4">
    <source>
        <dbReference type="Proteomes" id="UP000886520"/>
    </source>
</evidence>
<gene>
    <name evidence="3" type="ORF">GOP47_0006891</name>
</gene>
<evidence type="ECO:0008006" key="5">
    <source>
        <dbReference type="Google" id="ProtNLM"/>
    </source>
</evidence>
<reference evidence="3" key="1">
    <citation type="submission" date="2021-01" db="EMBL/GenBank/DDBJ databases">
        <title>Adiantum capillus-veneris genome.</title>
        <authorList>
            <person name="Fang Y."/>
            <person name="Liao Q."/>
        </authorList>
    </citation>
    <scope>NUCLEOTIDE SEQUENCE</scope>
    <source>
        <strain evidence="3">H3</strain>
        <tissue evidence="3">Leaf</tissue>
    </source>
</reference>
<dbReference type="GO" id="GO:0009451">
    <property type="term" value="P:RNA modification"/>
    <property type="evidence" value="ECO:0007669"/>
    <property type="project" value="InterPro"/>
</dbReference>
<dbReference type="Proteomes" id="UP000886520">
    <property type="component" value="Chromosome 6"/>
</dbReference>
<dbReference type="InterPro" id="IPR046960">
    <property type="entry name" value="PPR_At4g14850-like_plant"/>
</dbReference>
<protein>
    <recommendedName>
        <fullName evidence="5">Pentatricopeptide repeat-containing protein</fullName>
    </recommendedName>
</protein>
<feature type="repeat" description="PPR" evidence="2">
    <location>
        <begin position="250"/>
        <end position="284"/>
    </location>
</feature>
<dbReference type="Gene3D" id="1.25.40.10">
    <property type="entry name" value="Tetratricopeptide repeat domain"/>
    <property type="match status" value="5"/>
</dbReference>
<dbReference type="FunFam" id="1.25.40.10:FF:000344">
    <property type="entry name" value="Pentatricopeptide repeat-containing protein"/>
    <property type="match status" value="1"/>
</dbReference>
<feature type="repeat" description="PPR" evidence="2">
    <location>
        <begin position="423"/>
        <end position="453"/>
    </location>
</feature>
<dbReference type="EMBL" id="JABFUD020000006">
    <property type="protein sequence ID" value="KAI5079220.1"/>
    <property type="molecule type" value="Genomic_DNA"/>
</dbReference>
<comment type="caution">
    <text evidence="3">The sequence shown here is derived from an EMBL/GenBank/DDBJ whole genome shotgun (WGS) entry which is preliminary data.</text>
</comment>
<evidence type="ECO:0000256" key="2">
    <source>
        <dbReference type="PROSITE-ProRule" id="PRU00708"/>
    </source>
</evidence>
<evidence type="ECO:0000256" key="1">
    <source>
        <dbReference type="ARBA" id="ARBA00022737"/>
    </source>
</evidence>
<proteinExistence type="predicted"/>
<dbReference type="Pfam" id="PF01535">
    <property type="entry name" value="PPR"/>
    <property type="match status" value="6"/>
</dbReference>
<keyword evidence="1" id="KW-0677">Repeat</keyword>
<sequence length="705" mass="77922">MTATLEASKERGCLFEHNVKDAQLLHSKRVTRKYFVQRHRLFSAKCRSRKRNKIYGRASNEEGSLRVRNNDRGDRQDGRVTAIGLVALLKACAQQKDLHTGAKIHREVSRSGLHKNDVFIGTALVNLYAKCGALRTAQELFDELHVRNEVSWTALLAGYAEFGFFKEAFSCFKQMQDEGIHPNAITFSCMLKACGTSRNLDKGQELHNLILREHLVADHIELGNALVGMYAKCGALQKAQELFDELPIRDVVSWNALITGYTQNGHGEKALNCFDQMQQAGFSPNAITFVCILKACGSIGASDRGEVIHALIAREQLLETHSKVANALVDMYVKCGALEKAKDALKQVCVRNVVLWTALIAGYAQHGRSTDALDCFKLMQSEGLSPDAFTFACILKACANTKALRKGQEIHAHISSMRLLEADSVVANALVDMYVRCGALQKAQEVFDELSNRGVCLWNTIISAYAHHDLVEETWSWFHQMQAEGCLPDEVTFACVLKACSNAGAAQKGQKAHAEILRRGLHERAKEIPVALVNMYASCGVLDKAQELFDTLQVRGSLSWGTLMGGYAQLAQSQSVLNLFEIMLAEGVDPDPVLFTIVLNACCHVGLLNEGQLYFESVVHAFNIIPTLEHHTCMISLFGSAGHLEKALAVIEVTPFPVDLTMWHTLLVTCQKLGSVKLARWAFEHALRLNEDDAAAYVFTSNIGL</sequence>
<feature type="repeat" description="PPR" evidence="2">
    <location>
        <begin position="352"/>
        <end position="386"/>
    </location>
</feature>
<evidence type="ECO:0000313" key="3">
    <source>
        <dbReference type="EMBL" id="KAI5079220.1"/>
    </source>
</evidence>
<dbReference type="FunFam" id="1.25.40.10:FF:000158">
    <property type="entry name" value="pentatricopeptide repeat-containing protein At2g33680"/>
    <property type="match status" value="1"/>
</dbReference>
<dbReference type="AlphaFoldDB" id="A0A9D4V4A1"/>
<feature type="repeat" description="PPR" evidence="2">
    <location>
        <begin position="148"/>
        <end position="182"/>
    </location>
</feature>
<feature type="repeat" description="PPR" evidence="2">
    <location>
        <begin position="556"/>
        <end position="590"/>
    </location>
</feature>